<evidence type="ECO:0000256" key="2">
    <source>
        <dbReference type="SAM" id="Phobius"/>
    </source>
</evidence>
<gene>
    <name evidence="3" type="ORF">J4E96_01575</name>
</gene>
<organism evidence="3 4">
    <name type="scientific">Pengzhenrongella sicca</name>
    <dbReference type="NCBI Taxonomy" id="2819238"/>
    <lineage>
        <taxon>Bacteria</taxon>
        <taxon>Bacillati</taxon>
        <taxon>Actinomycetota</taxon>
        <taxon>Actinomycetes</taxon>
        <taxon>Micrococcales</taxon>
        <taxon>Pengzhenrongella</taxon>
    </lineage>
</organism>
<dbReference type="AlphaFoldDB" id="A0A8A4ZFQ4"/>
<protein>
    <submittedName>
        <fullName evidence="3">Uncharacterized protein</fullName>
    </submittedName>
</protein>
<feature type="transmembrane region" description="Helical" evidence="2">
    <location>
        <begin position="66"/>
        <end position="88"/>
    </location>
</feature>
<evidence type="ECO:0000313" key="3">
    <source>
        <dbReference type="EMBL" id="QTE29763.1"/>
    </source>
</evidence>
<keyword evidence="2" id="KW-1133">Transmembrane helix</keyword>
<evidence type="ECO:0000256" key="1">
    <source>
        <dbReference type="SAM" id="MobiDB-lite"/>
    </source>
</evidence>
<keyword evidence="4" id="KW-1185">Reference proteome</keyword>
<reference evidence="3" key="1">
    <citation type="submission" date="2021-03" db="EMBL/GenBank/DDBJ databases">
        <title>Pengzhenrongella sicca gen. nov., sp. nov., a new member of suborder Micrococcineae isolated from High-Arctic tundra soil.</title>
        <authorList>
            <person name="Peng F."/>
        </authorList>
    </citation>
    <scope>NUCLEOTIDE SEQUENCE</scope>
    <source>
        <strain evidence="3">LRZ-2</strain>
    </source>
</reference>
<feature type="region of interest" description="Disordered" evidence="1">
    <location>
        <begin position="230"/>
        <end position="259"/>
    </location>
</feature>
<keyword evidence="2" id="KW-0472">Membrane</keyword>
<accession>A0A8A4ZFQ4</accession>
<keyword evidence="2" id="KW-0812">Transmembrane</keyword>
<sequence length="481" mass="47760">MNDTTGPEPEGPDAAFDRLRAADPAAGLAADVDALDAAVRQRIAAATHDATAPDELSVARARRGRAAWLSVAAVAAGALVFGSAGYALGNAGGSGDSTTAGAVITLGQQGSAEQGAASDAANAAPEMATSDVGRSALSYPSGYGSRTTFTSTGLSDAAGSAQAWAYDPAAAFNAATAERVAAALGLAGSAALVDGMWSIGPNDGTGPSLQLQPDGLASVNFYDPTRDPYACQASGAEPAEEGDGTDPDNGAVPLPGPPKDCATAEVGAAPQGDAAVAAARDLLGSLGVDADAFEYETQDSGVVGASYVSAYQVVDGERTGAAWSVGFAGDGIQSLNGPLAAVTSLGSYDLVSEQEAVSRLSDPRFGASYSYPMMYASGIADDAASSVRESAELGATTDLGTSTEVAPAPEPTLPPAVEPGSAFAWPVTEVTLTSARLGLTMYTLPDGASVLLPAYVLSSADGQSWSVVAVADSQLDFTPQG</sequence>
<dbReference type="RefSeq" id="WP_227424063.1">
    <property type="nucleotide sequence ID" value="NZ_CP071868.1"/>
</dbReference>
<evidence type="ECO:0000313" key="4">
    <source>
        <dbReference type="Proteomes" id="UP000663937"/>
    </source>
</evidence>
<dbReference type="EMBL" id="CP071868">
    <property type="protein sequence ID" value="QTE29763.1"/>
    <property type="molecule type" value="Genomic_DNA"/>
</dbReference>
<name>A0A8A4ZFQ4_9MICO</name>
<proteinExistence type="predicted"/>
<dbReference type="Proteomes" id="UP000663937">
    <property type="component" value="Chromosome"/>
</dbReference>
<dbReference type="KEGG" id="psic:J4E96_01575"/>